<reference evidence="3" key="1">
    <citation type="submission" date="2021-01" db="EMBL/GenBank/DDBJ databases">
        <authorList>
            <person name="Kaushik A."/>
        </authorList>
    </citation>
    <scope>NUCLEOTIDE SEQUENCE</scope>
    <source>
        <strain evidence="3">Type strain: AG8-Rh-89/</strain>
    </source>
</reference>
<evidence type="ECO:0000313" key="4">
    <source>
        <dbReference type="Proteomes" id="UP000663850"/>
    </source>
</evidence>
<organism evidence="3 4">
    <name type="scientific">Rhizoctonia solani</name>
    <dbReference type="NCBI Taxonomy" id="456999"/>
    <lineage>
        <taxon>Eukaryota</taxon>
        <taxon>Fungi</taxon>
        <taxon>Dikarya</taxon>
        <taxon>Basidiomycota</taxon>
        <taxon>Agaricomycotina</taxon>
        <taxon>Agaricomycetes</taxon>
        <taxon>Cantharellales</taxon>
        <taxon>Ceratobasidiaceae</taxon>
        <taxon>Rhizoctonia</taxon>
    </lineage>
</organism>
<accession>A0A8H3CUX4</accession>
<protein>
    <recommendedName>
        <fullName evidence="2">Ribosome maturation protein SDO1/SBDS N-terminal domain-containing protein</fullName>
    </recommendedName>
</protein>
<dbReference type="Gene3D" id="3.30.1250.10">
    <property type="entry name" value="Ribosome maturation protein SBDS, N-terminal domain"/>
    <property type="match status" value="1"/>
</dbReference>
<dbReference type="AlphaFoldDB" id="A0A8H3CUX4"/>
<evidence type="ECO:0000256" key="1">
    <source>
        <dbReference type="SAM" id="MobiDB-lite"/>
    </source>
</evidence>
<dbReference type="InterPro" id="IPR019783">
    <property type="entry name" value="SDO1/SBDS_N"/>
</dbReference>
<proteinExistence type="predicted"/>
<evidence type="ECO:0000259" key="2">
    <source>
        <dbReference type="Pfam" id="PF01172"/>
    </source>
</evidence>
<comment type="caution">
    <text evidence="3">The sequence shown here is derived from an EMBL/GenBank/DDBJ whole genome shotgun (WGS) entry which is preliminary data.</text>
</comment>
<feature type="domain" description="Ribosome maturation protein SDO1/SBDS N-terminal" evidence="2">
    <location>
        <begin position="5"/>
        <end position="94"/>
    </location>
</feature>
<sequence length="118" mass="12715">MGKEITIVIYKPSTQTTEEFMIVVNPVEYKKYKDGDTSVALSLIVDSFDAFHSSSGHTGQWGKASKQQLEGAFGTSRDDDVVKQILDKGISKSSASFASKFGDTNSARGGDIRGDGSR</sequence>
<dbReference type="Proteomes" id="UP000663850">
    <property type="component" value="Unassembled WGS sequence"/>
</dbReference>
<dbReference type="Pfam" id="PF01172">
    <property type="entry name" value="SBDS_N"/>
    <property type="match status" value="1"/>
</dbReference>
<name>A0A8H3CUX4_9AGAM</name>
<dbReference type="EMBL" id="CAJMWZ010004553">
    <property type="protein sequence ID" value="CAE6492085.1"/>
    <property type="molecule type" value="Genomic_DNA"/>
</dbReference>
<feature type="region of interest" description="Disordered" evidence="1">
    <location>
        <begin position="96"/>
        <end position="118"/>
    </location>
</feature>
<dbReference type="SUPFAM" id="SSF89895">
    <property type="entry name" value="FYSH domain"/>
    <property type="match status" value="1"/>
</dbReference>
<dbReference type="InterPro" id="IPR036786">
    <property type="entry name" value="Ribosome_mat_SBDS_N_sf"/>
</dbReference>
<evidence type="ECO:0000313" key="3">
    <source>
        <dbReference type="EMBL" id="CAE6492085.1"/>
    </source>
</evidence>
<gene>
    <name evidence="3" type="ORF">RDB_LOCUS85566</name>
</gene>